<dbReference type="GO" id="GO:0004673">
    <property type="term" value="F:protein histidine kinase activity"/>
    <property type="evidence" value="ECO:0007669"/>
    <property type="project" value="UniProtKB-EC"/>
</dbReference>
<dbReference type="AlphaFoldDB" id="A0ABD7Q7F5"/>
<keyword evidence="4" id="KW-1003">Cell membrane</keyword>
<protein>
    <recommendedName>
        <fullName evidence="3">histidine kinase</fullName>
        <ecNumber evidence="3">2.7.13.3</ecNumber>
    </recommendedName>
</protein>
<keyword evidence="13" id="KW-0472">Membrane</keyword>
<feature type="domain" description="Histidine kinase" evidence="14">
    <location>
        <begin position="396"/>
        <end position="608"/>
    </location>
</feature>
<keyword evidence="6" id="KW-0808">Transferase</keyword>
<reference evidence="15 16" key="1">
    <citation type="submission" date="2019-02" db="EMBL/GenBank/DDBJ databases">
        <title>Comparative genomic analysis of the Hafnia genus genomes.</title>
        <authorList>
            <person name="Zhiqiu Y."/>
            <person name="Chao Y."/>
            <person name="Yuhui D."/>
            <person name="Di H."/>
            <person name="Bin L."/>
        </authorList>
    </citation>
    <scope>NUCLEOTIDE SEQUENCE [LARGE SCALE GENOMIC DNA]</scope>
    <source>
        <strain evidence="15 16">PCM_1210</strain>
    </source>
</reference>
<dbReference type="SUPFAM" id="SSF55874">
    <property type="entry name" value="ATPase domain of HSP90 chaperone/DNA topoisomerase II/histidine kinase"/>
    <property type="match status" value="1"/>
</dbReference>
<dbReference type="InterPro" id="IPR029151">
    <property type="entry name" value="Sensor-like_sf"/>
</dbReference>
<evidence type="ECO:0000256" key="3">
    <source>
        <dbReference type="ARBA" id="ARBA00012438"/>
    </source>
</evidence>
<dbReference type="PRINTS" id="PR00344">
    <property type="entry name" value="BCTRLSENSOR"/>
</dbReference>
<feature type="transmembrane region" description="Helical" evidence="13">
    <location>
        <begin position="20"/>
        <end position="38"/>
    </location>
</feature>
<gene>
    <name evidence="15" type="ORF">EYY96_11105</name>
</gene>
<evidence type="ECO:0000256" key="10">
    <source>
        <dbReference type="ARBA" id="ARBA00022840"/>
    </source>
</evidence>
<dbReference type="InterPro" id="IPR005467">
    <property type="entry name" value="His_kinase_dom"/>
</dbReference>
<dbReference type="GO" id="GO:0000160">
    <property type="term" value="P:phosphorelay signal transduction system"/>
    <property type="evidence" value="ECO:0007669"/>
    <property type="project" value="UniProtKB-KW"/>
</dbReference>
<dbReference type="InterPro" id="IPR003661">
    <property type="entry name" value="HisK_dim/P_dom"/>
</dbReference>
<dbReference type="SMART" id="SM00387">
    <property type="entry name" value="HATPase_c"/>
    <property type="match status" value="1"/>
</dbReference>
<evidence type="ECO:0000256" key="4">
    <source>
        <dbReference type="ARBA" id="ARBA00022475"/>
    </source>
</evidence>
<evidence type="ECO:0000256" key="5">
    <source>
        <dbReference type="ARBA" id="ARBA00022553"/>
    </source>
</evidence>
<evidence type="ECO:0000256" key="1">
    <source>
        <dbReference type="ARBA" id="ARBA00000085"/>
    </source>
</evidence>
<keyword evidence="8" id="KW-0547">Nucleotide-binding</keyword>
<accession>A0ABD7Q7F5</accession>
<dbReference type="GO" id="GO:0005886">
    <property type="term" value="C:plasma membrane"/>
    <property type="evidence" value="ECO:0007669"/>
    <property type="project" value="UniProtKB-SubCell"/>
</dbReference>
<evidence type="ECO:0000256" key="12">
    <source>
        <dbReference type="ARBA" id="ARBA00023012"/>
    </source>
</evidence>
<dbReference type="Gene3D" id="1.10.287.130">
    <property type="match status" value="1"/>
</dbReference>
<proteinExistence type="predicted"/>
<keyword evidence="12" id="KW-0902">Two-component regulatory system</keyword>
<comment type="caution">
    <text evidence="15">The sequence shown here is derived from an EMBL/GenBank/DDBJ whole genome shotgun (WGS) entry which is preliminary data.</text>
</comment>
<keyword evidence="7 13" id="KW-0812">Transmembrane</keyword>
<dbReference type="CDD" id="cd00082">
    <property type="entry name" value="HisKA"/>
    <property type="match status" value="1"/>
</dbReference>
<dbReference type="InterPro" id="IPR036890">
    <property type="entry name" value="HATPase_C_sf"/>
</dbReference>
<dbReference type="PIRSF" id="PIRSF036431">
    <property type="entry name" value="STHK_DctB"/>
    <property type="match status" value="1"/>
</dbReference>
<organism evidence="15 16">
    <name type="scientific">Hafnia alvei</name>
    <dbReference type="NCBI Taxonomy" id="569"/>
    <lineage>
        <taxon>Bacteria</taxon>
        <taxon>Pseudomonadati</taxon>
        <taxon>Pseudomonadota</taxon>
        <taxon>Gammaproteobacteria</taxon>
        <taxon>Enterobacterales</taxon>
        <taxon>Hafniaceae</taxon>
        <taxon>Hafnia</taxon>
    </lineage>
</organism>
<dbReference type="EMBL" id="SITJ01000068">
    <property type="protein sequence ID" value="TBL67564.1"/>
    <property type="molecule type" value="Genomic_DNA"/>
</dbReference>
<dbReference type="Proteomes" id="UP000291600">
    <property type="component" value="Unassembled WGS sequence"/>
</dbReference>
<dbReference type="Gene3D" id="3.30.450.20">
    <property type="entry name" value="PAS domain"/>
    <property type="match status" value="2"/>
</dbReference>
<evidence type="ECO:0000256" key="6">
    <source>
        <dbReference type="ARBA" id="ARBA00022679"/>
    </source>
</evidence>
<dbReference type="SMART" id="SM00388">
    <property type="entry name" value="HisKA"/>
    <property type="match status" value="1"/>
</dbReference>
<evidence type="ECO:0000256" key="8">
    <source>
        <dbReference type="ARBA" id="ARBA00022741"/>
    </source>
</evidence>
<keyword evidence="5" id="KW-0597">Phosphoprotein</keyword>
<evidence type="ECO:0000256" key="11">
    <source>
        <dbReference type="ARBA" id="ARBA00022989"/>
    </source>
</evidence>
<evidence type="ECO:0000256" key="13">
    <source>
        <dbReference type="SAM" id="Phobius"/>
    </source>
</evidence>
<dbReference type="InterPro" id="IPR017055">
    <property type="entry name" value="Sig_transdc_His_kinase_DctB"/>
</dbReference>
<evidence type="ECO:0000256" key="9">
    <source>
        <dbReference type="ARBA" id="ARBA00022777"/>
    </source>
</evidence>
<evidence type="ECO:0000313" key="16">
    <source>
        <dbReference type="Proteomes" id="UP000291600"/>
    </source>
</evidence>
<dbReference type="InterPro" id="IPR036097">
    <property type="entry name" value="HisK_dim/P_sf"/>
</dbReference>
<keyword evidence="10" id="KW-0067">ATP-binding</keyword>
<dbReference type="Gene3D" id="3.30.565.10">
    <property type="entry name" value="Histidine kinase-like ATPase, C-terminal domain"/>
    <property type="match status" value="1"/>
</dbReference>
<dbReference type="SUPFAM" id="SSF103190">
    <property type="entry name" value="Sensory domain-like"/>
    <property type="match status" value="1"/>
</dbReference>
<dbReference type="PANTHER" id="PTHR43065">
    <property type="entry name" value="SENSOR HISTIDINE KINASE"/>
    <property type="match status" value="1"/>
</dbReference>
<comment type="subcellular location">
    <subcellularLocation>
        <location evidence="2">Cell membrane</location>
        <topology evidence="2">Multi-pass membrane protein</topology>
    </subcellularLocation>
</comment>
<dbReference type="InterPro" id="IPR003594">
    <property type="entry name" value="HATPase_dom"/>
</dbReference>
<dbReference type="Pfam" id="PF02518">
    <property type="entry name" value="HATPase_c"/>
    <property type="match status" value="1"/>
</dbReference>
<comment type="catalytic activity">
    <reaction evidence="1">
        <text>ATP + protein L-histidine = ADP + protein N-phospho-L-histidine.</text>
        <dbReference type="EC" id="2.7.13.3"/>
    </reaction>
</comment>
<sequence length="610" mass="68633">MPQHHQHHRTLRDPKRQQFILIIIIFSAVLISGCYIIVNEVKDQKKLLQQQLNDMGLALNLSIKRYEFMPYSLSHDDNIVSFLRKKNDCKQAKEMNQYLKSIQARTSALSIYIMDNEGVIISSSDFSRCDSAIGFNVSHRPYFINSDSKKTIGYFGVGVSNAIPGYFLVNSVSWNGMKIGAISVKVNLNALINARNGSGETILLDQHNVIASSSNSSWFYHSLELLTHSQYQQISEENKYRVDVIPKLDYRTIIKNAGGLGIVNVSGSYYIKSEIYIEGINMMLVRLLPISTIFHTLWPKIGMIIALFALCTISLIIITQRNQILWLKLEKQQALQRINKTLESLVMARTYELAKKTCNLEAEIKERINSENMLRNMQKELLHNEKLAAIGQLSAGLAHEINQPLAAISMISANAVRFIEMEEWDEAKGNLERIGRLVDFIGQLSNQLRTFSRVGDDSVNSVSLKISIDNAMLLLSHRFKTNNFTFTRIPPSSDVHCLCNHIRLEQVLVNLISNALDAISSVNASGSITARWYKDDDFAVVEIEDNGSGIALNVIEHIFDPFFTTKTSHGLGLGLAISADIIKSFKGSLSAVNVEKGARFVLRLPLDKEY</sequence>
<dbReference type="SUPFAM" id="SSF47384">
    <property type="entry name" value="Homodimeric domain of signal transducing histidine kinase"/>
    <property type="match status" value="1"/>
</dbReference>
<evidence type="ECO:0000313" key="15">
    <source>
        <dbReference type="EMBL" id="TBL67564.1"/>
    </source>
</evidence>
<evidence type="ECO:0000256" key="7">
    <source>
        <dbReference type="ARBA" id="ARBA00022692"/>
    </source>
</evidence>
<dbReference type="EC" id="2.7.13.3" evidence="3"/>
<dbReference type="PANTHER" id="PTHR43065:SF46">
    <property type="entry name" value="C4-DICARBOXYLATE TRANSPORT SENSOR PROTEIN DCTB"/>
    <property type="match status" value="1"/>
</dbReference>
<dbReference type="InterPro" id="IPR004358">
    <property type="entry name" value="Sig_transdc_His_kin-like_C"/>
</dbReference>
<keyword evidence="9 15" id="KW-0418">Kinase</keyword>
<evidence type="ECO:0000256" key="2">
    <source>
        <dbReference type="ARBA" id="ARBA00004651"/>
    </source>
</evidence>
<dbReference type="RefSeq" id="WP_130970951.1">
    <property type="nucleotide sequence ID" value="NZ_SITJ01000068.1"/>
</dbReference>
<name>A0ABD7Q7F5_HAFAL</name>
<dbReference type="PROSITE" id="PS50109">
    <property type="entry name" value="HIS_KIN"/>
    <property type="match status" value="1"/>
</dbReference>
<feature type="transmembrane region" description="Helical" evidence="13">
    <location>
        <begin position="297"/>
        <end position="318"/>
    </location>
</feature>
<keyword evidence="11 13" id="KW-1133">Transmembrane helix</keyword>
<dbReference type="GO" id="GO:0005524">
    <property type="term" value="F:ATP binding"/>
    <property type="evidence" value="ECO:0007669"/>
    <property type="project" value="UniProtKB-KW"/>
</dbReference>
<evidence type="ECO:0000259" key="14">
    <source>
        <dbReference type="PROSITE" id="PS50109"/>
    </source>
</evidence>